<evidence type="ECO:0000256" key="1">
    <source>
        <dbReference type="ARBA" id="ARBA00004533"/>
    </source>
</evidence>
<organism evidence="7 8">
    <name type="scientific">Alloalcanivorax profundimaris</name>
    <dbReference type="NCBI Taxonomy" id="2735259"/>
    <lineage>
        <taxon>Bacteria</taxon>
        <taxon>Pseudomonadati</taxon>
        <taxon>Pseudomonadota</taxon>
        <taxon>Gammaproteobacteria</taxon>
        <taxon>Oceanospirillales</taxon>
        <taxon>Alcanivoracaceae</taxon>
        <taxon>Alloalcanivorax</taxon>
    </lineage>
</organism>
<name>A0ABS0AR82_9GAMM</name>
<evidence type="ECO:0000256" key="5">
    <source>
        <dbReference type="ARBA" id="ARBA00023136"/>
    </source>
</evidence>
<reference evidence="7 8" key="1">
    <citation type="submission" date="2012-09" db="EMBL/GenBank/DDBJ databases">
        <title>Genome Sequence of alkane-degrading Bacterium Alcanivorax sp. 521-1.</title>
        <authorList>
            <person name="Lai Q."/>
            <person name="Shao Z."/>
        </authorList>
    </citation>
    <scope>NUCLEOTIDE SEQUENCE [LARGE SCALE GENOMIC DNA]</scope>
    <source>
        <strain evidence="7 8">521-1</strain>
    </source>
</reference>
<keyword evidence="8" id="KW-1185">Reference proteome</keyword>
<sequence>MRFVAWLPLPIAAGLGAFLGDLITRVPLRYASAYRTVLINLLATQPTLSLPEARRIGRQSLRELGRSFCEFAHVWQRPVEQTLARITEIHGERAYLDACAEERPVLLLSLHQGSWETINLYLGRQGNTTVMYQPHPATLVDALVKKARERTGCRLVPTNSQGVKEGLATLRGNGTLALLADHNPGNRSNPFIPFFGHPVPTPALVDKLVRRYRPRIFIVSCYRGEGGVRDVRVHFEPATELENAEGETCVLTTLNRSLETCIRRNLPQYQWTYKRFKWEPGGRRTWYRHSLSLLRRAARGESREALGLAPKNPPRP</sequence>
<proteinExistence type="predicted"/>
<accession>A0ABS0AR82</accession>
<comment type="caution">
    <text evidence="7">The sequence shown here is derived from an EMBL/GenBank/DDBJ whole genome shotgun (WGS) entry which is preliminary data.</text>
</comment>
<keyword evidence="6 7" id="KW-0012">Acyltransferase</keyword>
<keyword evidence="5" id="KW-0472">Membrane</keyword>
<evidence type="ECO:0000256" key="6">
    <source>
        <dbReference type="ARBA" id="ARBA00023315"/>
    </source>
</evidence>
<dbReference type="Proteomes" id="UP000662703">
    <property type="component" value="Unassembled WGS sequence"/>
</dbReference>
<dbReference type="Pfam" id="PF03279">
    <property type="entry name" value="Lip_A_acyltrans"/>
    <property type="match status" value="1"/>
</dbReference>
<keyword evidence="2" id="KW-1003">Cell membrane</keyword>
<evidence type="ECO:0000256" key="4">
    <source>
        <dbReference type="ARBA" id="ARBA00022679"/>
    </source>
</evidence>
<dbReference type="PANTHER" id="PTHR30606:SF10">
    <property type="entry name" value="PHOSPHATIDYLINOSITOL MANNOSIDE ACYLTRANSFERASE"/>
    <property type="match status" value="1"/>
</dbReference>
<dbReference type="CDD" id="cd07984">
    <property type="entry name" value="LPLAT_LABLAT-like"/>
    <property type="match status" value="1"/>
</dbReference>
<dbReference type="InterPro" id="IPR004960">
    <property type="entry name" value="LipA_acyltrans"/>
</dbReference>
<dbReference type="EMBL" id="ARXX01000026">
    <property type="protein sequence ID" value="MBF5056643.1"/>
    <property type="molecule type" value="Genomic_DNA"/>
</dbReference>
<dbReference type="GO" id="GO:0016746">
    <property type="term" value="F:acyltransferase activity"/>
    <property type="evidence" value="ECO:0007669"/>
    <property type="project" value="UniProtKB-KW"/>
</dbReference>
<comment type="subcellular location">
    <subcellularLocation>
        <location evidence="1">Cell inner membrane</location>
    </subcellularLocation>
</comment>
<evidence type="ECO:0000313" key="7">
    <source>
        <dbReference type="EMBL" id="MBF5056643.1"/>
    </source>
</evidence>
<keyword evidence="3" id="KW-0997">Cell inner membrane</keyword>
<gene>
    <name evidence="7" type="ORF">Y5W_01937</name>
</gene>
<evidence type="ECO:0000256" key="2">
    <source>
        <dbReference type="ARBA" id="ARBA00022475"/>
    </source>
</evidence>
<protein>
    <submittedName>
        <fullName evidence="7">Lipid A biosynthesis lauroyl acyltransferase</fullName>
    </submittedName>
</protein>
<dbReference type="PIRSF" id="PIRSF026649">
    <property type="entry name" value="MsbB"/>
    <property type="match status" value="1"/>
</dbReference>
<evidence type="ECO:0000256" key="3">
    <source>
        <dbReference type="ARBA" id="ARBA00022519"/>
    </source>
</evidence>
<dbReference type="PANTHER" id="PTHR30606">
    <property type="entry name" value="LIPID A BIOSYNTHESIS LAUROYL ACYLTRANSFERASE"/>
    <property type="match status" value="1"/>
</dbReference>
<evidence type="ECO:0000313" key="8">
    <source>
        <dbReference type="Proteomes" id="UP000662703"/>
    </source>
</evidence>
<keyword evidence="4" id="KW-0808">Transferase</keyword>